<comment type="caution">
    <text evidence="2">The sequence shown here is derived from an EMBL/GenBank/DDBJ whole genome shotgun (WGS) entry which is preliminary data.</text>
</comment>
<name>A0A4Q7TQ35_9MICO</name>
<dbReference type="EMBL" id="SHKI01000006">
    <property type="protein sequence ID" value="RZT62683.1"/>
    <property type="molecule type" value="Genomic_DNA"/>
</dbReference>
<sequence length="122" mass="13217">MTLDSTDLLDEQLGALPLADQYEIAAAVAHGRAVALPRLAPLAVAYAIRWQASLGRRLYRSWWYLGGTIVFAAVVATASSWELGALVALALAVAPQLSRGSITRARTSERLNRELLRTSRAE</sequence>
<protein>
    <submittedName>
        <fullName evidence="2">Uncharacterized protein</fullName>
    </submittedName>
</protein>
<dbReference type="AlphaFoldDB" id="A0A4Q7TQ35"/>
<organism evidence="2 3">
    <name type="scientific">Leucobacter luti</name>
    <dbReference type="NCBI Taxonomy" id="340320"/>
    <lineage>
        <taxon>Bacteria</taxon>
        <taxon>Bacillati</taxon>
        <taxon>Actinomycetota</taxon>
        <taxon>Actinomycetes</taxon>
        <taxon>Micrococcales</taxon>
        <taxon>Microbacteriaceae</taxon>
        <taxon>Leucobacter</taxon>
    </lineage>
</organism>
<keyword evidence="1" id="KW-0472">Membrane</keyword>
<keyword evidence="1" id="KW-0812">Transmembrane</keyword>
<evidence type="ECO:0000256" key="1">
    <source>
        <dbReference type="SAM" id="Phobius"/>
    </source>
</evidence>
<evidence type="ECO:0000313" key="2">
    <source>
        <dbReference type="EMBL" id="RZT62683.1"/>
    </source>
</evidence>
<dbReference type="Proteomes" id="UP000291832">
    <property type="component" value="Unassembled WGS sequence"/>
</dbReference>
<proteinExistence type="predicted"/>
<keyword evidence="1" id="KW-1133">Transmembrane helix</keyword>
<evidence type="ECO:0000313" key="3">
    <source>
        <dbReference type="Proteomes" id="UP000291832"/>
    </source>
</evidence>
<keyword evidence="3" id="KW-1185">Reference proteome</keyword>
<gene>
    <name evidence="2" type="ORF">EV139_2383</name>
</gene>
<accession>A0A4Q7TQ35</accession>
<dbReference type="RefSeq" id="WP_130454562.1">
    <property type="nucleotide sequence ID" value="NZ_QYAG01000002.1"/>
</dbReference>
<reference evidence="2 3" key="1">
    <citation type="journal article" date="2015" name="Stand. Genomic Sci.">
        <title>Genomic Encyclopedia of Bacterial and Archaeal Type Strains, Phase III: the genomes of soil and plant-associated and newly described type strains.</title>
        <authorList>
            <person name="Whitman W.B."/>
            <person name="Woyke T."/>
            <person name="Klenk H.P."/>
            <person name="Zhou Y."/>
            <person name="Lilburn T.G."/>
            <person name="Beck B.J."/>
            <person name="De Vos P."/>
            <person name="Vandamme P."/>
            <person name="Eisen J.A."/>
            <person name="Garrity G."/>
            <person name="Hugenholtz P."/>
            <person name="Kyrpides N.C."/>
        </authorList>
    </citation>
    <scope>NUCLEOTIDE SEQUENCE [LARGE SCALE GENOMIC DNA]</scope>
    <source>
        <strain evidence="2 3">RF6</strain>
    </source>
</reference>
<dbReference type="OrthoDB" id="9972589at2"/>
<feature type="transmembrane region" description="Helical" evidence="1">
    <location>
        <begin position="62"/>
        <end position="94"/>
    </location>
</feature>